<protein>
    <submittedName>
        <fullName evidence="2">Uncharacterized protein</fullName>
    </submittedName>
</protein>
<dbReference type="AlphaFoldDB" id="A0AA40MJI0"/>
<gene>
    <name evidence="2" type="ORF">QU38_00760</name>
</gene>
<feature type="region of interest" description="Disordered" evidence="1">
    <location>
        <begin position="1"/>
        <end position="132"/>
    </location>
</feature>
<proteinExistence type="predicted"/>
<sequence length="132" mass="13985">TEPGGAASRRGGRPRARRAVARGATAGWHRRRTGVSSRHVLPGHPAARRDVRDSVRPHQGAGEHGGHPQPGPGRPWRRPQPARAQVAEADAATHPASGSGDCRGGDHPVRHVGQGLTRRAARPFFPSTSIAR</sequence>
<evidence type="ECO:0000256" key="1">
    <source>
        <dbReference type="SAM" id="MobiDB-lite"/>
    </source>
</evidence>
<evidence type="ECO:0000313" key="2">
    <source>
        <dbReference type="EMBL" id="KIU01608.1"/>
    </source>
</evidence>
<comment type="caution">
    <text evidence="2">The sequence shown here is derived from an EMBL/GenBank/DDBJ whole genome shotgun (WGS) entry which is preliminary data.</text>
</comment>
<feature type="compositionally biased region" description="Basic and acidic residues" evidence="1">
    <location>
        <begin position="47"/>
        <end position="56"/>
    </location>
</feature>
<organism evidence="2 3">
    <name type="scientific">Staphylococcus aureus</name>
    <dbReference type="NCBI Taxonomy" id="1280"/>
    <lineage>
        <taxon>Bacteria</taxon>
        <taxon>Bacillati</taxon>
        <taxon>Bacillota</taxon>
        <taxon>Bacilli</taxon>
        <taxon>Bacillales</taxon>
        <taxon>Staphylococcaceae</taxon>
        <taxon>Staphylococcus</taxon>
    </lineage>
</organism>
<dbReference type="EMBL" id="JXIG01000169">
    <property type="protein sequence ID" value="KIU01608.1"/>
    <property type="molecule type" value="Genomic_DNA"/>
</dbReference>
<feature type="non-terminal residue" evidence="2">
    <location>
        <position position="1"/>
    </location>
</feature>
<accession>A0AA40MJI0</accession>
<dbReference type="Proteomes" id="UP000032274">
    <property type="component" value="Unassembled WGS sequence"/>
</dbReference>
<evidence type="ECO:0000313" key="3">
    <source>
        <dbReference type="Proteomes" id="UP000032274"/>
    </source>
</evidence>
<feature type="compositionally biased region" description="Basic residues" evidence="1">
    <location>
        <begin position="10"/>
        <end position="20"/>
    </location>
</feature>
<name>A0AA40MJI0_STAAU</name>
<reference evidence="2 3" key="1">
    <citation type="submission" date="2015-01" db="EMBL/GenBank/DDBJ databases">
        <title>Characterization of Swiss Staphylococcus aureus strains involved in food poisoning.</title>
        <authorList>
            <person name="Crovadore J."/>
            <person name="Chablais R."/>
            <person name="Tonacini J."/>
            <person name="Schnyder B."/>
            <person name="Lefort F."/>
        </authorList>
    </citation>
    <scope>NUCLEOTIDE SEQUENCE [LARGE SCALE GENOMIC DNA]</scope>
    <source>
        <strain evidence="2 3">SA-120</strain>
    </source>
</reference>